<evidence type="ECO:0000256" key="2">
    <source>
        <dbReference type="SAM" id="MobiDB-lite"/>
    </source>
</evidence>
<dbReference type="InterPro" id="IPR001932">
    <property type="entry name" value="PPM-type_phosphatase-like_dom"/>
</dbReference>
<dbReference type="SUPFAM" id="SSF55781">
    <property type="entry name" value="GAF domain-like"/>
    <property type="match status" value="1"/>
</dbReference>
<dbReference type="Pfam" id="PF08448">
    <property type="entry name" value="PAS_4"/>
    <property type="match status" value="1"/>
</dbReference>
<dbReference type="Pfam" id="PF13581">
    <property type="entry name" value="HATPase_c_2"/>
    <property type="match status" value="1"/>
</dbReference>
<dbReference type="CDD" id="cd16936">
    <property type="entry name" value="HATPase_RsbW-like"/>
    <property type="match status" value="1"/>
</dbReference>
<feature type="domain" description="PPM-type phosphatase" evidence="4">
    <location>
        <begin position="337"/>
        <end position="556"/>
    </location>
</feature>
<dbReference type="InterPro" id="IPR003594">
    <property type="entry name" value="HATPase_dom"/>
</dbReference>
<dbReference type="InterPro" id="IPR035965">
    <property type="entry name" value="PAS-like_dom_sf"/>
</dbReference>
<protein>
    <submittedName>
        <fullName evidence="5">SpoIIE family protein phosphatase</fullName>
    </submittedName>
</protein>
<proteinExistence type="predicted"/>
<organism evidence="5 6">
    <name type="scientific">Actinospica durhamensis</name>
    <dbReference type="NCBI Taxonomy" id="1508375"/>
    <lineage>
        <taxon>Bacteria</taxon>
        <taxon>Bacillati</taxon>
        <taxon>Actinomycetota</taxon>
        <taxon>Actinomycetes</taxon>
        <taxon>Catenulisporales</taxon>
        <taxon>Actinospicaceae</taxon>
        <taxon>Actinospica</taxon>
    </lineage>
</organism>
<dbReference type="PANTHER" id="PTHR43156">
    <property type="entry name" value="STAGE II SPORULATION PROTEIN E-RELATED"/>
    <property type="match status" value="1"/>
</dbReference>
<dbReference type="InterPro" id="IPR052016">
    <property type="entry name" value="Bact_Sigma-Reg"/>
</dbReference>
<dbReference type="FunFam" id="3.30.450.40:FF:000035">
    <property type="entry name" value="PAS sensor protein"/>
    <property type="match status" value="1"/>
</dbReference>
<dbReference type="InterPro" id="IPR036457">
    <property type="entry name" value="PPM-type-like_dom_sf"/>
</dbReference>
<dbReference type="InterPro" id="IPR013656">
    <property type="entry name" value="PAS_4"/>
</dbReference>
<reference evidence="5" key="1">
    <citation type="submission" date="2021-04" db="EMBL/GenBank/DDBJ databases">
        <title>Genome based classification of Actinospica acidithermotolerans sp. nov., an actinobacterium isolated from an Indonesian hot spring.</title>
        <authorList>
            <person name="Kusuma A.B."/>
            <person name="Putra K.E."/>
            <person name="Nafisah S."/>
            <person name="Loh J."/>
            <person name="Nouioui I."/>
            <person name="Goodfellow M."/>
        </authorList>
    </citation>
    <scope>NUCLEOTIDE SEQUENCE</scope>
    <source>
        <strain evidence="5">CSCA 57</strain>
    </source>
</reference>
<evidence type="ECO:0000259" key="4">
    <source>
        <dbReference type="SMART" id="SM00331"/>
    </source>
</evidence>
<dbReference type="SMART" id="SM00331">
    <property type="entry name" value="PP2C_SIG"/>
    <property type="match status" value="1"/>
</dbReference>
<dbReference type="InterPro" id="IPR029016">
    <property type="entry name" value="GAF-like_dom_sf"/>
</dbReference>
<feature type="domain" description="GAF" evidence="3">
    <location>
        <begin position="140"/>
        <end position="318"/>
    </location>
</feature>
<dbReference type="PANTHER" id="PTHR43156:SF2">
    <property type="entry name" value="STAGE II SPORULATION PROTEIN E"/>
    <property type="match status" value="1"/>
</dbReference>
<dbReference type="Gene3D" id="3.30.565.10">
    <property type="entry name" value="Histidine kinase-like ATPase, C-terminal domain"/>
    <property type="match status" value="1"/>
</dbReference>
<dbReference type="Pfam" id="PF01590">
    <property type="entry name" value="GAF"/>
    <property type="match status" value="1"/>
</dbReference>
<dbReference type="SMART" id="SM00065">
    <property type="entry name" value="GAF"/>
    <property type="match status" value="1"/>
</dbReference>
<dbReference type="InterPro" id="IPR003018">
    <property type="entry name" value="GAF"/>
</dbReference>
<dbReference type="FunFam" id="3.30.565.10:FF:000028">
    <property type="entry name" value="PAS sensor protein"/>
    <property type="match status" value="1"/>
</dbReference>
<evidence type="ECO:0000313" key="6">
    <source>
        <dbReference type="Proteomes" id="UP000675781"/>
    </source>
</evidence>
<dbReference type="CDD" id="cd00130">
    <property type="entry name" value="PAS"/>
    <property type="match status" value="1"/>
</dbReference>
<dbReference type="InterPro" id="IPR000014">
    <property type="entry name" value="PAS"/>
</dbReference>
<dbReference type="AlphaFoldDB" id="A0A941INB5"/>
<dbReference type="GO" id="GO:0016791">
    <property type="term" value="F:phosphatase activity"/>
    <property type="evidence" value="ECO:0007669"/>
    <property type="project" value="TreeGrafter"/>
</dbReference>
<name>A0A941INB5_9ACTN</name>
<dbReference type="SUPFAM" id="SSF55785">
    <property type="entry name" value="PYP-like sensor domain (PAS domain)"/>
    <property type="match status" value="1"/>
</dbReference>
<dbReference type="Pfam" id="PF07228">
    <property type="entry name" value="SpoIIE"/>
    <property type="match status" value="1"/>
</dbReference>
<dbReference type="EMBL" id="JAGSOG010000039">
    <property type="protein sequence ID" value="MBR7833789.1"/>
    <property type="molecule type" value="Genomic_DNA"/>
</dbReference>
<keyword evidence="1" id="KW-0378">Hydrolase</keyword>
<keyword evidence="6" id="KW-1185">Reference proteome</keyword>
<dbReference type="Proteomes" id="UP000675781">
    <property type="component" value="Unassembled WGS sequence"/>
</dbReference>
<evidence type="ECO:0000256" key="1">
    <source>
        <dbReference type="ARBA" id="ARBA00022801"/>
    </source>
</evidence>
<comment type="caution">
    <text evidence="5">The sequence shown here is derived from an EMBL/GenBank/DDBJ whole genome shotgun (WGS) entry which is preliminary data.</text>
</comment>
<accession>A0A941INB5</accession>
<sequence>MLETSEVDAAVLAALFDSPISLYVLDSALRLVRFNPSARRLRDFPIAGVMGQPVSEVLRLFDLDQPERAAQLARDVLETGTPVLDEWFTARSRDPVVESVHSVAYFRLHDREGGVLGVLVAVTDVTTRAAAEERVRLLNLASTRIGTTLDVYQTAMEMCDVSVPRLADAVAVDVLDSLLRGEVPPPGAVLKGQSLRRAGFFSVSGRQGVPAVGEGSSYPYDTPYDRVLATLRPQLIPQLDPDALWLERDQRGNRLRDAGVHSMMSVPLSARGSVLGLASFYRWQNPVPFDAADLELAEQVGAVAALCLDNARLYTRERSVARLQGASGRRPGEESVRSAVETAHAYRPAGAGGAWFDVIALSGSRVALVVGDSTGLGAHAAAAMGELRAASAALSGLDLLPDELLERLHVMAGKPHRREASTDGSAEGEARRETCLYVVYDPATRICSAASADHPPPIVAYADGRVEELDVPQGPPLGHGAAQYDASEHELPEGAVLLLRNDAFIQTGWDGATPHSALLTSAATSPDVSLKDVCDALMNAAAFPPERDAIVLLARTHALHPSQTASWTLPATFEAAGQARRLATTQLKDWGIEALSDSTELVVSELVTNALRYAEGPIGLRLICDRTLTCEVTDDSNTAPRLRRAHDDDEGGRGLFITEQLTQRWGARPNRQGKTIWAEQPLESTP</sequence>
<gene>
    <name evidence="5" type="ORF">KDL01_10965</name>
</gene>
<evidence type="ECO:0000313" key="5">
    <source>
        <dbReference type="EMBL" id="MBR7833789.1"/>
    </source>
</evidence>
<feature type="region of interest" description="Disordered" evidence="2">
    <location>
        <begin position="667"/>
        <end position="686"/>
    </location>
</feature>
<evidence type="ECO:0000259" key="3">
    <source>
        <dbReference type="SMART" id="SM00065"/>
    </source>
</evidence>
<dbReference type="InterPro" id="IPR036890">
    <property type="entry name" value="HATPase_C_sf"/>
</dbReference>
<dbReference type="Gene3D" id="3.30.450.20">
    <property type="entry name" value="PAS domain"/>
    <property type="match status" value="1"/>
</dbReference>
<dbReference type="Gene3D" id="3.30.450.40">
    <property type="match status" value="1"/>
</dbReference>
<dbReference type="Gene3D" id="3.60.40.10">
    <property type="entry name" value="PPM-type phosphatase domain"/>
    <property type="match status" value="1"/>
</dbReference>
<dbReference type="RefSeq" id="WP_212528308.1">
    <property type="nucleotide sequence ID" value="NZ_JAGSOG010000039.1"/>
</dbReference>
<dbReference type="SUPFAM" id="SSF55874">
    <property type="entry name" value="ATPase domain of HSP90 chaperone/DNA topoisomerase II/histidine kinase"/>
    <property type="match status" value="1"/>
</dbReference>